<gene>
    <name evidence="1" type="ORF">AMQ22_00608</name>
</gene>
<proteinExistence type="predicted"/>
<protein>
    <submittedName>
        <fullName evidence="1">Uncharacterized protein</fullName>
    </submittedName>
</protein>
<accession>A0A150J6F9</accession>
<dbReference type="EMBL" id="LNGC01000016">
    <property type="protein sequence ID" value="KYC52817.1"/>
    <property type="molecule type" value="Genomic_DNA"/>
</dbReference>
<reference evidence="1 2" key="1">
    <citation type="journal article" date="2016" name="ISME J.">
        <title>Chasing the elusive Euryarchaeota class WSA2: genomes reveal a uniquely fastidious methyl-reducing methanogen.</title>
        <authorList>
            <person name="Nobu M.K."/>
            <person name="Narihiro T."/>
            <person name="Kuroda K."/>
            <person name="Mei R."/>
            <person name="Liu W.T."/>
        </authorList>
    </citation>
    <scope>NUCLEOTIDE SEQUENCE [LARGE SCALE GENOMIC DNA]</scope>
    <source>
        <strain evidence="1">U1lsi0528_Bin055</strain>
    </source>
</reference>
<name>A0A150J6F9_9EURY</name>
<evidence type="ECO:0000313" key="1">
    <source>
        <dbReference type="EMBL" id="KYC52817.1"/>
    </source>
</evidence>
<dbReference type="Proteomes" id="UP000075398">
    <property type="component" value="Unassembled WGS sequence"/>
</dbReference>
<dbReference type="AlphaFoldDB" id="A0A150J6F9"/>
<comment type="caution">
    <text evidence="1">The sequence shown here is derived from an EMBL/GenBank/DDBJ whole genome shotgun (WGS) entry which is preliminary data.</text>
</comment>
<sequence>MKENIDYGFIDICQIDHSGGRHTSTLMWHKGSNLVDVLGNIPHGNKIEITEDIIVKFADILEKNLDMW</sequence>
<evidence type="ECO:0000313" key="2">
    <source>
        <dbReference type="Proteomes" id="UP000075398"/>
    </source>
</evidence>
<organism evidence="1 2">
    <name type="scientific">Candidatus Methanofastidiosum methylothiophilum</name>
    <dbReference type="NCBI Taxonomy" id="1705564"/>
    <lineage>
        <taxon>Archaea</taxon>
        <taxon>Methanobacteriati</taxon>
        <taxon>Methanobacteriota</taxon>
        <taxon>Stenosarchaea group</taxon>
        <taxon>Candidatus Methanofastidiosia</taxon>
        <taxon>Candidatus Methanofastidiosales</taxon>
        <taxon>Candidatus Methanofastidiosaceae</taxon>
        <taxon>Candidatus Methanofastidiosum</taxon>
    </lineage>
</organism>